<evidence type="ECO:0000259" key="1">
    <source>
        <dbReference type="Pfam" id="PF12657"/>
    </source>
</evidence>
<protein>
    <submittedName>
        <fullName evidence="3">Transcription factor IIIC subunit delta N-term-domain-containing protein</fullName>
    </submittedName>
</protein>
<dbReference type="InterPro" id="IPR044230">
    <property type="entry name" value="GTF3C4"/>
</dbReference>
<dbReference type="Proteomes" id="UP001203297">
    <property type="component" value="Unassembled WGS sequence"/>
</dbReference>
<name>A0AAD4QJA4_9AGAM</name>
<evidence type="ECO:0000313" key="3">
    <source>
        <dbReference type="EMBL" id="KAI0294320.1"/>
    </source>
</evidence>
<sequence>RNMEHVTIYAASSVPAAASHPTISCLQWTEDGQLLFVTKTAVYILTPDFGVNNSYGPFSTTASKLKDSPGGFNACGWFRTVLELDRRSFYHWPMESQDWDNLVTGSLDVSIKAVVASPSFLSADAGCVLAVVSTNLELSLWCSLRNQLAGQWVKLQDATHFLQSLGTVSGGSRLQQALRSQVVCCSWSRQPDFDNVPASVLDGSLLAVGNKAGSVLLLRFTRDSGPSQYLEHIQTIVISEQWVTHLTWLPWTRTRVNECLAALVYCTSDGTVGSIQVTRTISIETRAASRYGSDPVIATSLSHSKTLICEADDRMITALSFIEPRDRDMNPVVVIFRPGVVHLWTEARDGGGGSLWSGLRFFLLHRQGISRGSSMFYPPSGLVYSPEHDIIVLSLVDGSFHVIYDVSTSPTVKPPEGLTGPVNNYYTSSGLSSVSRRVFLRVDGGVVPHAEMNQISGMVSFAGFPIVSWAHERSILSDFSYKHEARHNSTLVVSKMLAEDDRDDDAVLRMLTQITQGDDENDGDDDDILTRLYPRLHQACKILRARAIFWNSPLPPPPPPTLFGDPSSGFGFGSSYRRRFCDGITRRLFGSDVLLRLRLKLAIADFCWKSTSNPEIQREYETIARGLLNAISHRVLGALIQEIASAIDLLTRDDLSFVLRVVIQCLLPGTPQELSAEAQKLANEISTSGGRGTQEQCPACGLEIPLTDIATAACSRGHRWSRCSVTSFILSTTMVRTCLGCARKAFLPTALSPHLFRATGRGWVIQELLNAARRCLFCGNNFATLI</sequence>
<dbReference type="InterPro" id="IPR024764">
    <property type="entry name" value="TFIIIC_Znf"/>
</dbReference>
<dbReference type="GO" id="GO:0006384">
    <property type="term" value="P:transcription initiation at RNA polymerase III promoter"/>
    <property type="evidence" value="ECO:0007669"/>
    <property type="project" value="InterPro"/>
</dbReference>
<dbReference type="GO" id="GO:0004402">
    <property type="term" value="F:histone acetyltransferase activity"/>
    <property type="evidence" value="ECO:0007669"/>
    <property type="project" value="InterPro"/>
</dbReference>
<dbReference type="Pfam" id="PF12657">
    <property type="entry name" value="TFIIIC_delta"/>
    <property type="match status" value="1"/>
</dbReference>
<feature type="domain" description="Transcription factor IIIC putative zinc-finger" evidence="2">
    <location>
        <begin position="689"/>
        <end position="782"/>
    </location>
</feature>
<dbReference type="EMBL" id="WTXG01000076">
    <property type="protein sequence ID" value="KAI0294320.1"/>
    <property type="molecule type" value="Genomic_DNA"/>
</dbReference>
<gene>
    <name evidence="3" type="ORF">B0F90DRAFT_1640487</name>
</gene>
<accession>A0AAD4QJA4</accession>
<feature type="non-terminal residue" evidence="3">
    <location>
        <position position="786"/>
    </location>
</feature>
<dbReference type="SUPFAM" id="SSF69322">
    <property type="entry name" value="Tricorn protease domain 2"/>
    <property type="match status" value="1"/>
</dbReference>
<dbReference type="GO" id="GO:0000127">
    <property type="term" value="C:transcription factor TFIIIC complex"/>
    <property type="evidence" value="ECO:0007669"/>
    <property type="project" value="InterPro"/>
</dbReference>
<dbReference type="PANTHER" id="PTHR15496:SF2">
    <property type="entry name" value="GENERAL TRANSCRIPTION FACTOR 3C POLYPEPTIDE 4"/>
    <property type="match status" value="1"/>
</dbReference>
<proteinExistence type="predicted"/>
<dbReference type="PANTHER" id="PTHR15496">
    <property type="entry name" value="GENERAL TRANSCRIPTION FACTOR 3C POLYPEPTIDE 4 FAMILY"/>
    <property type="match status" value="1"/>
</dbReference>
<evidence type="ECO:0000313" key="4">
    <source>
        <dbReference type="Proteomes" id="UP001203297"/>
    </source>
</evidence>
<dbReference type="AlphaFoldDB" id="A0AAD4QJA4"/>
<feature type="domain" description="Transcription factor IIIC 90kDa subunit N-terminal" evidence="1">
    <location>
        <begin position="28"/>
        <end position="307"/>
    </location>
</feature>
<dbReference type="InterPro" id="IPR024761">
    <property type="entry name" value="TFIIIC_delta_N"/>
</dbReference>
<dbReference type="Pfam" id="PF12660">
    <property type="entry name" value="zf-TFIIIC"/>
    <property type="match status" value="1"/>
</dbReference>
<reference evidence="3" key="1">
    <citation type="journal article" date="2022" name="New Phytol.">
        <title>Evolutionary transition to the ectomycorrhizal habit in the genomes of a hyperdiverse lineage of mushroom-forming fungi.</title>
        <authorList>
            <person name="Looney B."/>
            <person name="Miyauchi S."/>
            <person name="Morin E."/>
            <person name="Drula E."/>
            <person name="Courty P.E."/>
            <person name="Kohler A."/>
            <person name="Kuo A."/>
            <person name="LaButti K."/>
            <person name="Pangilinan J."/>
            <person name="Lipzen A."/>
            <person name="Riley R."/>
            <person name="Andreopoulos W."/>
            <person name="He G."/>
            <person name="Johnson J."/>
            <person name="Nolan M."/>
            <person name="Tritt A."/>
            <person name="Barry K.W."/>
            <person name="Grigoriev I.V."/>
            <person name="Nagy L.G."/>
            <person name="Hibbett D."/>
            <person name="Henrissat B."/>
            <person name="Matheny P.B."/>
            <person name="Labbe J."/>
            <person name="Martin F.M."/>
        </authorList>
    </citation>
    <scope>NUCLEOTIDE SEQUENCE</scope>
    <source>
        <strain evidence="3">BPL690</strain>
    </source>
</reference>
<comment type="caution">
    <text evidence="3">The sequence shown here is derived from an EMBL/GenBank/DDBJ whole genome shotgun (WGS) entry which is preliminary data.</text>
</comment>
<evidence type="ECO:0000259" key="2">
    <source>
        <dbReference type="Pfam" id="PF12660"/>
    </source>
</evidence>
<organism evidence="3 4">
    <name type="scientific">Multifurca ochricompacta</name>
    <dbReference type="NCBI Taxonomy" id="376703"/>
    <lineage>
        <taxon>Eukaryota</taxon>
        <taxon>Fungi</taxon>
        <taxon>Dikarya</taxon>
        <taxon>Basidiomycota</taxon>
        <taxon>Agaricomycotina</taxon>
        <taxon>Agaricomycetes</taxon>
        <taxon>Russulales</taxon>
        <taxon>Russulaceae</taxon>
        <taxon>Multifurca</taxon>
    </lineage>
</organism>
<keyword evidence="4" id="KW-1185">Reference proteome</keyword>